<dbReference type="EMBL" id="JAAVJC010000002">
    <property type="protein sequence ID" value="NJQ13503.1"/>
    <property type="molecule type" value="Genomic_DNA"/>
</dbReference>
<comment type="caution">
    <text evidence="2">The sequence shown here is derived from an EMBL/GenBank/DDBJ whole genome shotgun (WGS) entry which is preliminary data.</text>
</comment>
<reference evidence="2 3" key="1">
    <citation type="submission" date="2020-03" db="EMBL/GenBank/DDBJ databases">
        <title>Draft genome of Streptomyces sp. ventii, isolated from the Axial Seamount in the Pacific Ocean, and resequencing of the two type strains Streptomyces lonarensis strain NCL 716 and Streptomyces bohaiensis strain 11A07.</title>
        <authorList>
            <person name="Loughran R.M."/>
            <person name="Pfannmuller K.M."/>
            <person name="Wasson B.J."/>
            <person name="Deadmond M.C."/>
            <person name="Paddock B.E."/>
            <person name="Koyack M.J."/>
            <person name="Gallegos D.A."/>
            <person name="Mitchell E.A."/>
            <person name="Ushijima B."/>
            <person name="Saw J.H."/>
            <person name="Mcphail K.L."/>
            <person name="Videau P."/>
        </authorList>
    </citation>
    <scope>NUCLEOTIDE SEQUENCE [LARGE SCALE GENOMIC DNA]</scope>
    <source>
        <strain evidence="2 3">11A07</strain>
    </source>
</reference>
<dbReference type="Proteomes" id="UP000727056">
    <property type="component" value="Unassembled WGS sequence"/>
</dbReference>
<dbReference type="InterPro" id="IPR013382">
    <property type="entry name" value="CRISPR-assoc_prot_Cse2"/>
</dbReference>
<dbReference type="CDD" id="cd09731">
    <property type="entry name" value="Cse2_I-E"/>
    <property type="match status" value="1"/>
</dbReference>
<sequence>MTSMPTAPDPTRSDDTAPRPYWEQRVRADGTWRIDKTNGAKLVPPGQDLAAMRSGLGQTAGTVPALWPYYVTPTDGRRTAQLDAEHAALSLFGLHQQSRQTPMHKPGTNLGDALRGLRHHDSVSEDALDRRVAALVNATSVATLLYRLRGLITQLRSIGQPLDYSRLAQDINDWRHPQARQRVRRAWGLAYYAWGPRPSQDA</sequence>
<accession>A0ABX1C628</accession>
<dbReference type="Gene3D" id="1.10.520.40">
    <property type="entry name" value="CRISPR-associated protein Cse2"/>
    <property type="match status" value="1"/>
</dbReference>
<evidence type="ECO:0000313" key="2">
    <source>
        <dbReference type="EMBL" id="NJQ13503.1"/>
    </source>
</evidence>
<protein>
    <submittedName>
        <fullName evidence="2">Type I-E CRISPR-associated protein Cse2/CasB</fullName>
    </submittedName>
</protein>
<name>A0ABX1C628_9ACTN</name>
<organism evidence="2 3">
    <name type="scientific">Streptomyces bohaiensis</name>
    <dbReference type="NCBI Taxonomy" id="1431344"/>
    <lineage>
        <taxon>Bacteria</taxon>
        <taxon>Bacillati</taxon>
        <taxon>Actinomycetota</taxon>
        <taxon>Actinomycetes</taxon>
        <taxon>Kitasatosporales</taxon>
        <taxon>Streptomycetaceae</taxon>
        <taxon>Streptomyces</taxon>
    </lineage>
</organism>
<feature type="compositionally biased region" description="Basic and acidic residues" evidence="1">
    <location>
        <begin position="11"/>
        <end position="22"/>
    </location>
</feature>
<dbReference type="Pfam" id="PF09485">
    <property type="entry name" value="CRISPR_Cse2"/>
    <property type="match status" value="1"/>
</dbReference>
<gene>
    <name evidence="2" type="primary">casB</name>
    <name evidence="2" type="ORF">HCN52_00695</name>
</gene>
<evidence type="ECO:0000256" key="1">
    <source>
        <dbReference type="SAM" id="MobiDB-lite"/>
    </source>
</evidence>
<feature type="region of interest" description="Disordered" evidence="1">
    <location>
        <begin position="1"/>
        <end position="22"/>
    </location>
</feature>
<dbReference type="InterPro" id="IPR038287">
    <property type="entry name" value="Cse2_sf"/>
</dbReference>
<dbReference type="NCBIfam" id="TIGR02548">
    <property type="entry name" value="casB_cse2"/>
    <property type="match status" value="1"/>
</dbReference>
<evidence type="ECO:0000313" key="3">
    <source>
        <dbReference type="Proteomes" id="UP000727056"/>
    </source>
</evidence>
<proteinExistence type="predicted"/>
<keyword evidence="3" id="KW-1185">Reference proteome</keyword>